<feature type="compositionally biased region" description="Low complexity" evidence="19">
    <location>
        <begin position="705"/>
        <end position="720"/>
    </location>
</feature>
<dbReference type="PROSITE" id="PS50158">
    <property type="entry name" value="ZF_CCHC"/>
    <property type="match status" value="1"/>
</dbReference>
<protein>
    <recommendedName>
        <fullName evidence="24">Retrovirus-related Pol polyprotein from transposon TNT 1-94</fullName>
    </recommendedName>
</protein>
<dbReference type="Proteomes" id="UP001153954">
    <property type="component" value="Unassembled WGS sequence"/>
</dbReference>
<proteinExistence type="predicted"/>
<evidence type="ECO:0000256" key="4">
    <source>
        <dbReference type="ARBA" id="ARBA00022722"/>
    </source>
</evidence>
<evidence type="ECO:0000256" key="16">
    <source>
        <dbReference type="ARBA" id="ARBA00023172"/>
    </source>
</evidence>
<evidence type="ECO:0000256" key="7">
    <source>
        <dbReference type="ARBA" id="ARBA00022750"/>
    </source>
</evidence>
<dbReference type="InterPro" id="IPR013103">
    <property type="entry name" value="RVT_2"/>
</dbReference>
<evidence type="ECO:0000313" key="22">
    <source>
        <dbReference type="EMBL" id="CAH2093189.1"/>
    </source>
</evidence>
<keyword evidence="5" id="KW-0479">Metal-binding</keyword>
<evidence type="ECO:0000256" key="10">
    <source>
        <dbReference type="ARBA" id="ARBA00022840"/>
    </source>
</evidence>
<dbReference type="GO" id="GO:0006310">
    <property type="term" value="P:DNA recombination"/>
    <property type="evidence" value="ECO:0007669"/>
    <property type="project" value="UniProtKB-KW"/>
</dbReference>
<keyword evidence="6" id="KW-0547">Nucleotide-binding</keyword>
<dbReference type="EMBL" id="CAKOGL010000012">
    <property type="protein sequence ID" value="CAH2093189.1"/>
    <property type="molecule type" value="Genomic_DNA"/>
</dbReference>
<feature type="domain" description="Integrase catalytic" evidence="21">
    <location>
        <begin position="437"/>
        <end position="614"/>
    </location>
</feature>
<dbReference type="SUPFAM" id="SSF53098">
    <property type="entry name" value="Ribonuclease H-like"/>
    <property type="match status" value="1"/>
</dbReference>
<reference evidence="22" key="1">
    <citation type="submission" date="2022-03" db="EMBL/GenBank/DDBJ databases">
        <authorList>
            <person name="Tunstrom K."/>
        </authorList>
    </citation>
    <scope>NUCLEOTIDE SEQUENCE</scope>
</reference>
<comment type="function">
    <text evidence="1">The aspartyl protease (PR) mediates the proteolytic cleavages of the Gag and Gag-Pol polyproteins after assembly of the VLP.</text>
</comment>
<dbReference type="PROSITE" id="PS50994">
    <property type="entry name" value="INTEGRASE"/>
    <property type="match status" value="1"/>
</dbReference>
<evidence type="ECO:0000256" key="9">
    <source>
        <dbReference type="ARBA" id="ARBA00022801"/>
    </source>
</evidence>
<dbReference type="Pfam" id="PF14223">
    <property type="entry name" value="Retrotran_gag_2"/>
    <property type="match status" value="1"/>
</dbReference>
<dbReference type="InterPro" id="IPR057670">
    <property type="entry name" value="SH3_retrovirus"/>
</dbReference>
<evidence type="ECO:0000256" key="17">
    <source>
        <dbReference type="ARBA" id="ARBA00023268"/>
    </source>
</evidence>
<dbReference type="InterPro" id="IPR039537">
    <property type="entry name" value="Retrotran_Ty1/copia-like"/>
</dbReference>
<keyword evidence="14" id="KW-0239">DNA-directed DNA polymerase</keyword>
<evidence type="ECO:0000256" key="6">
    <source>
        <dbReference type="ARBA" id="ARBA00022741"/>
    </source>
</evidence>
<keyword evidence="9" id="KW-0378">Hydrolase</keyword>
<keyword evidence="8" id="KW-0255">Endonuclease</keyword>
<keyword evidence="18" id="KW-0862">Zinc</keyword>
<keyword evidence="10" id="KW-0067">ATP-binding</keyword>
<feature type="domain" description="CCHC-type" evidence="20">
    <location>
        <begin position="211"/>
        <end position="227"/>
    </location>
</feature>
<keyword evidence="2" id="KW-1188">Viral release from host cell</keyword>
<keyword evidence="12" id="KW-0229">DNA integration</keyword>
<dbReference type="InterPro" id="IPR054722">
    <property type="entry name" value="PolX-like_BBD"/>
</dbReference>
<keyword evidence="15" id="KW-0917">Virion maturation</keyword>
<feature type="region of interest" description="Disordered" evidence="19">
    <location>
        <begin position="737"/>
        <end position="764"/>
    </location>
</feature>
<dbReference type="PANTHER" id="PTHR42648">
    <property type="entry name" value="TRANSPOSASE, PUTATIVE-RELATED"/>
    <property type="match status" value="1"/>
</dbReference>
<keyword evidence="13" id="KW-0695">RNA-directed DNA polymerase</keyword>
<dbReference type="Pfam" id="PF13976">
    <property type="entry name" value="gag_pre-integrs"/>
    <property type="match status" value="1"/>
</dbReference>
<dbReference type="SUPFAM" id="SSF57756">
    <property type="entry name" value="Retrovirus zinc finger-like domains"/>
    <property type="match status" value="1"/>
</dbReference>
<dbReference type="InterPro" id="IPR001878">
    <property type="entry name" value="Znf_CCHC"/>
</dbReference>
<evidence type="ECO:0000256" key="19">
    <source>
        <dbReference type="SAM" id="MobiDB-lite"/>
    </source>
</evidence>
<dbReference type="InterPro" id="IPR001584">
    <property type="entry name" value="Integrase_cat-core"/>
</dbReference>
<keyword evidence="14" id="KW-0808">Transferase</keyword>
<dbReference type="CDD" id="cd09272">
    <property type="entry name" value="RNase_HI_RT_Ty1"/>
    <property type="match status" value="1"/>
</dbReference>
<dbReference type="InterPro" id="IPR025724">
    <property type="entry name" value="GAG-pre-integrase_dom"/>
</dbReference>
<dbReference type="InterPro" id="IPR012337">
    <property type="entry name" value="RNaseH-like_sf"/>
</dbReference>
<dbReference type="Pfam" id="PF07727">
    <property type="entry name" value="RVT_2"/>
    <property type="match status" value="1"/>
</dbReference>
<dbReference type="GO" id="GO:0042575">
    <property type="term" value="C:DNA polymerase complex"/>
    <property type="evidence" value="ECO:0007669"/>
    <property type="project" value="UniProtKB-ARBA"/>
</dbReference>
<evidence type="ECO:0000256" key="1">
    <source>
        <dbReference type="ARBA" id="ARBA00002180"/>
    </source>
</evidence>
<dbReference type="GO" id="GO:0005524">
    <property type="term" value="F:ATP binding"/>
    <property type="evidence" value="ECO:0007669"/>
    <property type="project" value="UniProtKB-KW"/>
</dbReference>
<dbReference type="Pfam" id="PF22936">
    <property type="entry name" value="Pol_BBD"/>
    <property type="match status" value="1"/>
</dbReference>
<keyword evidence="7" id="KW-0064">Aspartyl protease</keyword>
<evidence type="ECO:0000256" key="3">
    <source>
        <dbReference type="ARBA" id="ARBA00022670"/>
    </source>
</evidence>
<keyword evidence="4" id="KW-0540">Nuclease</keyword>
<sequence>MNSSHQMFNLDKLIGRENFTTWKFSVKTYLEHEDLWQCVEAKDNKPIDTSKDIKAKSKLILLLDPQNYVHVQSCKTAKEVWDSLQRAFDDNGLTRRVGLLKDLVNTTLESSGNVESYVNKIMTTAHKLRNIGFEVNDEWLGTLMLAGLPDVYAPMIMGLESSGATISADLIKTKLLQEVRSADTSAALYVSSKSKKQHQRQPLQIKTKGPRCYNCNGYGHFAKFCTSTKKVNRTENEKGKKDTGFIAAFSAFSGDNYNKWFMDSGASMHMTGNRQWMYNVTEPPVKKITVANKEPLSVKGIGYTDVKLAQGKNIQLKNVLYVPDLAVNLLSVSTIVNSGYKVTFTQRGCDVHDSHDKFICSATLNNKLYTLDTENSPETAHLSSSEEKCSDTYLWHLRMGHLNVSDVNRLPDCVMGVTLTNAESEVTRCISCYEGKHSRSPFKNIGSRATSALELVHSDICGPMETLSCSGMKYYITFIDDYTRVVYVYFMENKTKVLDIFKDYKNKVENHCSQKIKVLRTDNGTEYCNTPFKTFLSNSGIVHQTSTPYTPQHNGLAERMNRTLVEKARCMLFHANLQKKLWAEAVGTAAYILNRSPNKALNGKTPFELWNGHKPDLSHLRIFGSEAMVFVPKEKRQKWDKKSKRMILVGYCDNTKGYRLLDEKTYKVIKSRDVTFFESYKNLNLTAINDVPVSSTNYQNLQLKSQSAGSQSTSTSHSSSVPVPIEVPLSEVENLRPSDRETTGEYVTNDDCDQDSSECETDKENLDETYVPPRYVNSQYQQNITLRPRNRTKRNNTVTDENSMYCLLSSFSDPQTVEEALSSPYVKEWRQAMDEEYNSLMKNNTWSLKNLPLNKKVLPCKWVYKTKTDESGNIIRFKARLVIKGYAQRKGTDYEEVFSPVVKYSTIRYLISLAARLGLEIDQLDAVSAFLQGDIDVDIYMKQPELYEQGPQVCHLHKSLYGLKQASRLWNSKLNTVLQEIGMKRSKSDPCVYFNVDKNAYIAVWVDDLILLTSNKVERNKIKNKLMQYLEMKDLGKASQCVGLNITRDGDTIMIDQGKYIRDVLTKYGMSDCKPCKTPIEVGLKFTQSAEDEEMDYPYQQAIGCLLYIAQGTRPDISFAVNTLSRFNKEPRAEHWTAVKRVMRYLQGTKDMKLTYTKDGESNMRGFCDADWASNNIDRKSCTGYVFISQGGAVSWCSRRQQTVALSTAEAEYMAMSSAAQEALWLRQLHVEFGQPLDGPLHIFSDNQSAIKLSTNDCYLPRSKHIDIRYHFLREHVNNLEIKFNYCRGDKMIADILTKGTTEHKNLYCIAKMGLRSGVVVRNRTQP</sequence>
<keyword evidence="17" id="KW-0511">Multifunctional enzyme</keyword>
<gene>
    <name evidence="22" type="ORF">EEDITHA_LOCUS8879</name>
</gene>
<evidence type="ECO:0000256" key="18">
    <source>
        <dbReference type="PROSITE-ProRule" id="PRU00047"/>
    </source>
</evidence>
<dbReference type="InterPro" id="IPR036875">
    <property type="entry name" value="Znf_CCHC_sf"/>
</dbReference>
<dbReference type="Gene3D" id="4.10.60.10">
    <property type="entry name" value="Zinc finger, CCHC-type"/>
    <property type="match status" value="1"/>
</dbReference>
<dbReference type="GO" id="GO:0003964">
    <property type="term" value="F:RNA-directed DNA polymerase activity"/>
    <property type="evidence" value="ECO:0007669"/>
    <property type="project" value="UniProtKB-KW"/>
</dbReference>
<dbReference type="GO" id="GO:0015074">
    <property type="term" value="P:DNA integration"/>
    <property type="evidence" value="ECO:0007669"/>
    <property type="project" value="UniProtKB-KW"/>
</dbReference>
<dbReference type="GO" id="GO:0008270">
    <property type="term" value="F:zinc ion binding"/>
    <property type="evidence" value="ECO:0007669"/>
    <property type="project" value="UniProtKB-KW"/>
</dbReference>
<feature type="region of interest" description="Disordered" evidence="19">
    <location>
        <begin position="702"/>
        <end position="722"/>
    </location>
</feature>
<dbReference type="PANTHER" id="PTHR42648:SF11">
    <property type="entry name" value="TRANSPOSON TY4-P GAG-POL POLYPROTEIN"/>
    <property type="match status" value="1"/>
</dbReference>
<dbReference type="InterPro" id="IPR036397">
    <property type="entry name" value="RNaseH_sf"/>
</dbReference>
<evidence type="ECO:0000259" key="20">
    <source>
        <dbReference type="PROSITE" id="PS50158"/>
    </source>
</evidence>
<dbReference type="InterPro" id="IPR043502">
    <property type="entry name" value="DNA/RNA_pol_sf"/>
</dbReference>
<dbReference type="SUPFAM" id="SSF56672">
    <property type="entry name" value="DNA/RNA polymerases"/>
    <property type="match status" value="1"/>
</dbReference>
<keyword evidence="18" id="KW-0863">Zinc-finger</keyword>
<accession>A0AAU9U632</accession>
<evidence type="ECO:0000256" key="13">
    <source>
        <dbReference type="ARBA" id="ARBA00022918"/>
    </source>
</evidence>
<evidence type="ECO:0000256" key="2">
    <source>
        <dbReference type="ARBA" id="ARBA00022612"/>
    </source>
</evidence>
<name>A0AAU9U632_EUPED</name>
<dbReference type="Pfam" id="PF25597">
    <property type="entry name" value="SH3_retrovirus"/>
    <property type="match status" value="1"/>
</dbReference>
<dbReference type="Gene3D" id="3.30.420.10">
    <property type="entry name" value="Ribonuclease H-like superfamily/Ribonuclease H"/>
    <property type="match status" value="1"/>
</dbReference>
<dbReference type="GO" id="GO:0006508">
    <property type="term" value="P:proteolysis"/>
    <property type="evidence" value="ECO:0007669"/>
    <property type="project" value="UniProtKB-KW"/>
</dbReference>
<keyword evidence="3" id="KW-0645">Protease</keyword>
<evidence type="ECO:0000259" key="21">
    <source>
        <dbReference type="PROSITE" id="PS50994"/>
    </source>
</evidence>
<dbReference type="Pfam" id="PF00665">
    <property type="entry name" value="rve"/>
    <property type="match status" value="1"/>
</dbReference>
<dbReference type="GO" id="GO:0003887">
    <property type="term" value="F:DNA-directed DNA polymerase activity"/>
    <property type="evidence" value="ECO:0007669"/>
    <property type="project" value="UniProtKB-KW"/>
</dbReference>
<evidence type="ECO:0000256" key="15">
    <source>
        <dbReference type="ARBA" id="ARBA00023113"/>
    </source>
</evidence>
<organism evidence="22 23">
    <name type="scientific">Euphydryas editha</name>
    <name type="common">Edith's checkerspot</name>
    <dbReference type="NCBI Taxonomy" id="104508"/>
    <lineage>
        <taxon>Eukaryota</taxon>
        <taxon>Metazoa</taxon>
        <taxon>Ecdysozoa</taxon>
        <taxon>Arthropoda</taxon>
        <taxon>Hexapoda</taxon>
        <taxon>Insecta</taxon>
        <taxon>Pterygota</taxon>
        <taxon>Neoptera</taxon>
        <taxon>Endopterygota</taxon>
        <taxon>Lepidoptera</taxon>
        <taxon>Glossata</taxon>
        <taxon>Ditrysia</taxon>
        <taxon>Papilionoidea</taxon>
        <taxon>Nymphalidae</taxon>
        <taxon>Nymphalinae</taxon>
        <taxon>Euphydryas</taxon>
    </lineage>
</organism>
<evidence type="ECO:0000256" key="5">
    <source>
        <dbReference type="ARBA" id="ARBA00022723"/>
    </source>
</evidence>
<dbReference type="SMART" id="SM00343">
    <property type="entry name" value="ZnF_C2HC"/>
    <property type="match status" value="1"/>
</dbReference>
<evidence type="ECO:0000313" key="23">
    <source>
        <dbReference type="Proteomes" id="UP001153954"/>
    </source>
</evidence>
<dbReference type="GO" id="GO:0003676">
    <property type="term" value="F:nucleic acid binding"/>
    <property type="evidence" value="ECO:0007669"/>
    <property type="project" value="InterPro"/>
</dbReference>
<keyword evidence="14" id="KW-0548">Nucleotidyltransferase</keyword>
<evidence type="ECO:0000256" key="12">
    <source>
        <dbReference type="ARBA" id="ARBA00022908"/>
    </source>
</evidence>
<dbReference type="GO" id="GO:0004519">
    <property type="term" value="F:endonuclease activity"/>
    <property type="evidence" value="ECO:0007669"/>
    <property type="project" value="UniProtKB-KW"/>
</dbReference>
<evidence type="ECO:0000256" key="14">
    <source>
        <dbReference type="ARBA" id="ARBA00022932"/>
    </source>
</evidence>
<evidence type="ECO:0008006" key="24">
    <source>
        <dbReference type="Google" id="ProtNLM"/>
    </source>
</evidence>
<evidence type="ECO:0000256" key="8">
    <source>
        <dbReference type="ARBA" id="ARBA00022759"/>
    </source>
</evidence>
<dbReference type="GO" id="GO:0004190">
    <property type="term" value="F:aspartic-type endopeptidase activity"/>
    <property type="evidence" value="ECO:0007669"/>
    <property type="project" value="UniProtKB-KW"/>
</dbReference>
<keyword evidence="23" id="KW-1185">Reference proteome</keyword>
<evidence type="ECO:0000256" key="11">
    <source>
        <dbReference type="ARBA" id="ARBA00022842"/>
    </source>
</evidence>
<keyword evidence="11" id="KW-0460">Magnesium</keyword>
<comment type="caution">
    <text evidence="22">The sequence shown here is derived from an EMBL/GenBank/DDBJ whole genome shotgun (WGS) entry which is preliminary data.</text>
</comment>
<feature type="compositionally biased region" description="Acidic residues" evidence="19">
    <location>
        <begin position="748"/>
        <end position="759"/>
    </location>
</feature>
<keyword evidence="16" id="KW-0233">DNA recombination</keyword>